<feature type="domain" description="M23ase beta-sheet core" evidence="2">
    <location>
        <begin position="205"/>
        <end position="299"/>
    </location>
</feature>
<dbReference type="Gene3D" id="2.70.70.10">
    <property type="entry name" value="Glucose Permease (Domain IIA)"/>
    <property type="match status" value="1"/>
</dbReference>
<dbReference type="Gene3D" id="2.60.40.1590">
    <property type="entry name" value="Peptidoglycan hydrolase domains"/>
    <property type="match status" value="1"/>
</dbReference>
<dbReference type="AlphaFoldDB" id="A0A2U3L6L6"/>
<dbReference type="GO" id="GO:0004222">
    <property type="term" value="F:metalloendopeptidase activity"/>
    <property type="evidence" value="ECO:0007669"/>
    <property type="project" value="TreeGrafter"/>
</dbReference>
<reference evidence="4" key="1">
    <citation type="submission" date="2018-02" db="EMBL/GenBank/DDBJ databases">
        <authorList>
            <person name="Hausmann B."/>
        </authorList>
    </citation>
    <scope>NUCLEOTIDE SEQUENCE [LARGE SCALE GENOMIC DNA]</scope>
    <source>
        <strain evidence="4">Peat soil MAG SbA1</strain>
    </source>
</reference>
<dbReference type="Proteomes" id="UP000238701">
    <property type="component" value="Unassembled WGS sequence"/>
</dbReference>
<evidence type="ECO:0000313" key="3">
    <source>
        <dbReference type="EMBL" id="SPF47543.1"/>
    </source>
</evidence>
<dbReference type="InterPro" id="IPR050570">
    <property type="entry name" value="Cell_wall_metabolism_enzyme"/>
</dbReference>
<dbReference type="InterPro" id="IPR011055">
    <property type="entry name" value="Dup_hybrid_motif"/>
</dbReference>
<accession>A0A2U3L6L6</accession>
<name>A0A2U3L6L6_9BACT</name>
<dbReference type="SUPFAM" id="SSF51261">
    <property type="entry name" value="Duplicated hybrid motif"/>
    <property type="match status" value="1"/>
</dbReference>
<evidence type="ECO:0000256" key="1">
    <source>
        <dbReference type="ARBA" id="ARBA00022729"/>
    </source>
</evidence>
<dbReference type="InterPro" id="IPR016047">
    <property type="entry name" value="M23ase_b-sheet_dom"/>
</dbReference>
<protein>
    <submittedName>
        <fullName evidence="3">Metalloendopeptidase-like membrane protein</fullName>
    </submittedName>
</protein>
<gene>
    <name evidence="3" type="ORF">SBA1_750006</name>
</gene>
<proteinExistence type="predicted"/>
<evidence type="ECO:0000313" key="4">
    <source>
        <dbReference type="Proteomes" id="UP000238701"/>
    </source>
</evidence>
<dbReference type="EMBL" id="OMOD01000172">
    <property type="protein sequence ID" value="SPF47543.1"/>
    <property type="molecule type" value="Genomic_DNA"/>
</dbReference>
<organism evidence="3 4">
    <name type="scientific">Candidatus Sulfotelmatobacter kueseliae</name>
    <dbReference type="NCBI Taxonomy" id="2042962"/>
    <lineage>
        <taxon>Bacteria</taxon>
        <taxon>Pseudomonadati</taxon>
        <taxon>Acidobacteriota</taxon>
        <taxon>Terriglobia</taxon>
        <taxon>Terriglobales</taxon>
        <taxon>Candidatus Korobacteraceae</taxon>
        <taxon>Candidatus Sulfotelmatobacter</taxon>
    </lineage>
</organism>
<dbReference type="Pfam" id="PF01551">
    <property type="entry name" value="Peptidase_M23"/>
    <property type="match status" value="1"/>
</dbReference>
<dbReference type="CDD" id="cd12797">
    <property type="entry name" value="M23_peptidase"/>
    <property type="match status" value="1"/>
</dbReference>
<keyword evidence="1" id="KW-0732">Signal</keyword>
<evidence type="ECO:0000259" key="2">
    <source>
        <dbReference type="Pfam" id="PF01551"/>
    </source>
</evidence>
<dbReference type="PANTHER" id="PTHR21666:SF289">
    <property type="entry name" value="L-ALA--D-GLU ENDOPEPTIDASE"/>
    <property type="match status" value="1"/>
</dbReference>
<sequence>MKLQRHLVRKLGARRITTIQLVAACGLFLVCSLARASAATWTVHAQPARLVNGSPVLFQVKAPARLDSLTGSWLGHQLAFSYDAATKTWFALAGVSLETAPGKYSLALTGTSTATKPPLTFTRQFTVARATYPKIKVELTVEKKFTEPTPEQLQQIEEGKRIKQDYLSRVTPNRQWSGKFATPAAAPISDVFGSQRIFNGKAQSPHLGLDFRVPAGTPVAAMNSGTVLLARPLYFEGNFVVLDHGQGLLTLYLHLSEFKVKEGDVVKRGEIVGLSGGTGRATGPHLHVAVRWQGVNLDPARLIELPLP</sequence>
<dbReference type="PANTHER" id="PTHR21666">
    <property type="entry name" value="PEPTIDASE-RELATED"/>
    <property type="match status" value="1"/>
</dbReference>